<dbReference type="AlphaFoldDB" id="A0A6P8IQH2"/>
<keyword evidence="3" id="KW-0418">Kinase</keyword>
<gene>
    <name evidence="10" type="primary">LOC116303733</name>
</gene>
<dbReference type="PROSITE" id="PS50011">
    <property type="entry name" value="PROTEIN_KINASE_DOM"/>
    <property type="match status" value="1"/>
</dbReference>
<keyword evidence="1" id="KW-0808">Transferase</keyword>
<organism evidence="9 10">
    <name type="scientific">Actinia tenebrosa</name>
    <name type="common">Australian red waratah sea anemone</name>
    <dbReference type="NCBI Taxonomy" id="6105"/>
    <lineage>
        <taxon>Eukaryota</taxon>
        <taxon>Metazoa</taxon>
        <taxon>Cnidaria</taxon>
        <taxon>Anthozoa</taxon>
        <taxon>Hexacorallia</taxon>
        <taxon>Actiniaria</taxon>
        <taxon>Actiniidae</taxon>
        <taxon>Actinia</taxon>
    </lineage>
</organism>
<dbReference type="PANTHER" id="PTHR11042:SF190">
    <property type="entry name" value="MITOSIS INHIBITOR PROTEIN KINASE MIK1"/>
    <property type="match status" value="1"/>
</dbReference>
<dbReference type="GO" id="GO:0110031">
    <property type="term" value="P:negative regulation of G2/MI transition of meiotic cell cycle"/>
    <property type="evidence" value="ECO:0007669"/>
    <property type="project" value="TreeGrafter"/>
</dbReference>
<dbReference type="Proteomes" id="UP000515163">
    <property type="component" value="Unplaced"/>
</dbReference>
<dbReference type="InterPro" id="IPR011009">
    <property type="entry name" value="Kinase-like_dom_sf"/>
</dbReference>
<evidence type="ECO:0000256" key="2">
    <source>
        <dbReference type="ARBA" id="ARBA00022741"/>
    </source>
</evidence>
<dbReference type="GO" id="GO:0005634">
    <property type="term" value="C:nucleus"/>
    <property type="evidence" value="ECO:0007669"/>
    <property type="project" value="TreeGrafter"/>
</dbReference>
<evidence type="ECO:0000259" key="8">
    <source>
        <dbReference type="PROSITE" id="PS50011"/>
    </source>
</evidence>
<reference evidence="10" key="1">
    <citation type="submission" date="2025-08" db="UniProtKB">
        <authorList>
            <consortium name="RefSeq"/>
        </authorList>
    </citation>
    <scope>IDENTIFICATION</scope>
    <source>
        <tissue evidence="10">Tentacle</tissue>
    </source>
</reference>
<accession>A0A6P8IQH2</accession>
<evidence type="ECO:0000313" key="10">
    <source>
        <dbReference type="RefSeq" id="XP_031569179.1"/>
    </source>
</evidence>
<evidence type="ECO:0000256" key="3">
    <source>
        <dbReference type="ARBA" id="ARBA00022777"/>
    </source>
</evidence>
<protein>
    <submittedName>
        <fullName evidence="10">Serine/threonine-protein kinase 35-like</fullName>
    </submittedName>
</protein>
<feature type="binding site" evidence="6">
    <location>
        <position position="39"/>
    </location>
    <ligand>
        <name>ATP</name>
        <dbReference type="ChEBI" id="CHEBI:30616"/>
    </ligand>
</feature>
<dbReference type="GO" id="GO:0004674">
    <property type="term" value="F:protein serine/threonine kinase activity"/>
    <property type="evidence" value="ECO:0007669"/>
    <property type="project" value="UniProtKB-KW"/>
</dbReference>
<dbReference type="SMART" id="SM00220">
    <property type="entry name" value="S_TKc"/>
    <property type="match status" value="1"/>
</dbReference>
<evidence type="ECO:0000313" key="9">
    <source>
        <dbReference type="Proteomes" id="UP000515163"/>
    </source>
</evidence>
<proteinExistence type="inferred from homology"/>
<evidence type="ECO:0000256" key="1">
    <source>
        <dbReference type="ARBA" id="ARBA00022679"/>
    </source>
</evidence>
<dbReference type="GO" id="GO:0005737">
    <property type="term" value="C:cytoplasm"/>
    <property type="evidence" value="ECO:0007669"/>
    <property type="project" value="TreeGrafter"/>
</dbReference>
<dbReference type="Gene3D" id="1.10.510.10">
    <property type="entry name" value="Transferase(Phosphotransferase) domain 1"/>
    <property type="match status" value="1"/>
</dbReference>
<dbReference type="InParanoid" id="A0A6P8IQH2"/>
<dbReference type="PROSITE" id="PS00107">
    <property type="entry name" value="PROTEIN_KINASE_ATP"/>
    <property type="match status" value="1"/>
</dbReference>
<dbReference type="FunCoup" id="A0A6P8IQH2">
    <property type="interactions" value="1690"/>
</dbReference>
<keyword evidence="9" id="KW-1185">Reference proteome</keyword>
<dbReference type="PANTHER" id="PTHR11042">
    <property type="entry name" value="EUKARYOTIC TRANSLATION INITIATION FACTOR 2-ALPHA KINASE EIF2-ALPHA KINASE -RELATED"/>
    <property type="match status" value="1"/>
</dbReference>
<evidence type="ECO:0000256" key="6">
    <source>
        <dbReference type="PROSITE-ProRule" id="PRU10141"/>
    </source>
</evidence>
<dbReference type="GeneID" id="116303733"/>
<dbReference type="InterPro" id="IPR050339">
    <property type="entry name" value="CC_SR_Kinase"/>
</dbReference>
<dbReference type="InterPro" id="IPR017441">
    <property type="entry name" value="Protein_kinase_ATP_BS"/>
</dbReference>
<dbReference type="GO" id="GO:0005524">
    <property type="term" value="F:ATP binding"/>
    <property type="evidence" value="ECO:0007669"/>
    <property type="project" value="UniProtKB-UniRule"/>
</dbReference>
<keyword evidence="4 6" id="KW-0067">ATP-binding</keyword>
<dbReference type="PIRSF" id="PIRSF000654">
    <property type="entry name" value="Integrin-linked_kinase"/>
    <property type="match status" value="1"/>
</dbReference>
<evidence type="ECO:0000256" key="7">
    <source>
        <dbReference type="RuleBase" id="RU000304"/>
    </source>
</evidence>
<keyword evidence="7" id="KW-0723">Serine/threonine-protein kinase</keyword>
<dbReference type="PROSITE" id="PS00108">
    <property type="entry name" value="PROTEIN_KINASE_ST"/>
    <property type="match status" value="1"/>
</dbReference>
<dbReference type="InterPro" id="IPR000719">
    <property type="entry name" value="Prot_kinase_dom"/>
</dbReference>
<evidence type="ECO:0000256" key="5">
    <source>
        <dbReference type="ARBA" id="ARBA00037982"/>
    </source>
</evidence>
<dbReference type="InterPro" id="IPR008271">
    <property type="entry name" value="Ser/Thr_kinase_AS"/>
</dbReference>
<dbReference type="SUPFAM" id="SSF56112">
    <property type="entry name" value="Protein kinase-like (PK-like)"/>
    <property type="match status" value="1"/>
</dbReference>
<sequence length="294" mass="33466">MFSVKRKCYTQVAVLGRGAFGIVYKVRENGRSGSVYALKKIEVENNEAVNKAKKEVGILDKCRHDHIVRFCGLDTTKISRSTFVLILMEYCEGGNLNSRLARTSDKETNLRWMKELASAMDYLHSKNIAHRDLKPENVLLTAQDSIKLGDFGLAREFAAVKQVNATRSINQVLKSQSTYYMETFAGSPYWMAPEVFDHKHYTKKADIFSLGTIFYSIVKRKYLITRSGMKYFGAFVKTTGGQEIGLGMAMRKNRYNMVPLDGLPDSTRELLRTMLAYDPKNRPTTKQVLQKLQP</sequence>
<evidence type="ECO:0000256" key="4">
    <source>
        <dbReference type="ARBA" id="ARBA00022840"/>
    </source>
</evidence>
<dbReference type="KEGG" id="aten:116303733"/>
<dbReference type="OrthoDB" id="5956925at2759"/>
<comment type="similarity">
    <text evidence="5">Belongs to the protein kinase superfamily. Ser/Thr protein kinase family. GCN2 subfamily.</text>
</comment>
<keyword evidence="2 6" id="KW-0547">Nucleotide-binding</keyword>
<name>A0A6P8IQH2_ACTTE</name>
<feature type="domain" description="Protein kinase" evidence="8">
    <location>
        <begin position="9"/>
        <end position="294"/>
    </location>
</feature>
<dbReference type="Pfam" id="PF00069">
    <property type="entry name" value="Pkinase"/>
    <property type="match status" value="1"/>
</dbReference>
<dbReference type="RefSeq" id="XP_031569179.1">
    <property type="nucleotide sequence ID" value="XM_031713319.1"/>
</dbReference>